<evidence type="ECO:0000313" key="1">
    <source>
        <dbReference type="EMBL" id="KAG8544960.1"/>
    </source>
</evidence>
<dbReference type="EMBL" id="WNYA01001871">
    <property type="protein sequence ID" value="KAG8544960.1"/>
    <property type="molecule type" value="Genomic_DNA"/>
</dbReference>
<gene>
    <name evidence="1" type="ORF">GDO81_021570</name>
</gene>
<comment type="caution">
    <text evidence="1">The sequence shown here is derived from an EMBL/GenBank/DDBJ whole genome shotgun (WGS) entry which is preliminary data.</text>
</comment>
<sequence length="80" mass="9060">MSGLTKPLGYPPMKPFWNMQTLNMTLSVPKGEPLAADQVDFKDSAKHFLEEICHWDRPLDFWATIRSPHIGGHPVVTKCP</sequence>
<reference evidence="1" key="1">
    <citation type="thesis" date="2020" institute="ProQuest LLC" country="789 East Eisenhower Parkway, Ann Arbor, MI, USA">
        <title>Comparative Genomics and Chromosome Evolution.</title>
        <authorList>
            <person name="Mudd A.B."/>
        </authorList>
    </citation>
    <scope>NUCLEOTIDE SEQUENCE</scope>
    <source>
        <strain evidence="1">237g6f4</strain>
        <tissue evidence="1">Blood</tissue>
    </source>
</reference>
<accession>A0AAV6Z9V2</accession>
<dbReference type="AlphaFoldDB" id="A0AAV6Z9V2"/>
<name>A0AAV6Z9V2_ENGPU</name>
<keyword evidence="2" id="KW-1185">Reference proteome</keyword>
<dbReference type="Proteomes" id="UP000824782">
    <property type="component" value="Unassembled WGS sequence"/>
</dbReference>
<organism evidence="1 2">
    <name type="scientific">Engystomops pustulosus</name>
    <name type="common">Tungara frog</name>
    <name type="synonym">Physalaemus pustulosus</name>
    <dbReference type="NCBI Taxonomy" id="76066"/>
    <lineage>
        <taxon>Eukaryota</taxon>
        <taxon>Metazoa</taxon>
        <taxon>Chordata</taxon>
        <taxon>Craniata</taxon>
        <taxon>Vertebrata</taxon>
        <taxon>Euteleostomi</taxon>
        <taxon>Amphibia</taxon>
        <taxon>Batrachia</taxon>
        <taxon>Anura</taxon>
        <taxon>Neobatrachia</taxon>
        <taxon>Hyloidea</taxon>
        <taxon>Leptodactylidae</taxon>
        <taxon>Leiuperinae</taxon>
        <taxon>Engystomops</taxon>
    </lineage>
</organism>
<protein>
    <submittedName>
        <fullName evidence="1">Uncharacterized protein</fullName>
    </submittedName>
</protein>
<proteinExistence type="predicted"/>
<evidence type="ECO:0000313" key="2">
    <source>
        <dbReference type="Proteomes" id="UP000824782"/>
    </source>
</evidence>